<evidence type="ECO:0000256" key="1">
    <source>
        <dbReference type="SAM" id="SignalP"/>
    </source>
</evidence>
<evidence type="ECO:0000313" key="4">
    <source>
        <dbReference type="Proteomes" id="UP000789595"/>
    </source>
</evidence>
<feature type="chain" id="PRO_5036404065" evidence="1">
    <location>
        <begin position="20"/>
        <end position="297"/>
    </location>
</feature>
<reference evidence="3" key="2">
    <citation type="submission" date="2021-11" db="EMBL/GenBank/DDBJ databases">
        <authorList>
            <consortium name="Genoscope - CEA"/>
            <person name="William W."/>
        </authorList>
    </citation>
    <scope>NUCLEOTIDE SEQUENCE</scope>
</reference>
<feature type="signal peptide" evidence="1">
    <location>
        <begin position="1"/>
        <end position="19"/>
    </location>
</feature>
<organism evidence="2">
    <name type="scientific">Pelagomonas calceolata</name>
    <dbReference type="NCBI Taxonomy" id="35677"/>
    <lineage>
        <taxon>Eukaryota</taxon>
        <taxon>Sar</taxon>
        <taxon>Stramenopiles</taxon>
        <taxon>Ochrophyta</taxon>
        <taxon>Pelagophyceae</taxon>
        <taxon>Pelagomonadales</taxon>
        <taxon>Pelagomonadaceae</taxon>
        <taxon>Pelagomonas</taxon>
    </lineage>
</organism>
<gene>
    <name evidence="2" type="ORF">PCAL00307_LOCUS18749</name>
    <name evidence="3" type="ORF">PECAL_4P04240</name>
</gene>
<dbReference type="SUPFAM" id="SSF51197">
    <property type="entry name" value="Clavaminate synthase-like"/>
    <property type="match status" value="1"/>
</dbReference>
<accession>A0A7S4ECD6</accession>
<dbReference type="Gene3D" id="2.60.120.620">
    <property type="entry name" value="q2cbj1_9rhob like domain"/>
    <property type="match status" value="1"/>
</dbReference>
<protein>
    <submittedName>
        <fullName evidence="2">Uncharacterized protein</fullName>
    </submittedName>
</protein>
<keyword evidence="1" id="KW-0732">Signal</keyword>
<name>A0A7S4ECD6_9STRA</name>
<reference evidence="2" key="1">
    <citation type="submission" date="2021-01" db="EMBL/GenBank/DDBJ databases">
        <authorList>
            <person name="Corre E."/>
            <person name="Pelletier E."/>
            <person name="Niang G."/>
            <person name="Scheremetjew M."/>
            <person name="Finn R."/>
            <person name="Kale V."/>
            <person name="Holt S."/>
            <person name="Cochrane G."/>
            <person name="Meng A."/>
            <person name="Brown T."/>
            <person name="Cohen L."/>
        </authorList>
    </citation>
    <scope>NUCLEOTIDE SEQUENCE</scope>
    <source>
        <strain evidence="2">CCMP1756</strain>
    </source>
</reference>
<keyword evidence="4" id="KW-1185">Reference proteome</keyword>
<dbReference type="AlphaFoldDB" id="A0A7S4ECD6"/>
<evidence type="ECO:0000313" key="3">
    <source>
        <dbReference type="EMBL" id="CAH0373243.1"/>
    </source>
</evidence>
<evidence type="ECO:0000313" key="2">
    <source>
        <dbReference type="EMBL" id="CAE0703302.1"/>
    </source>
</evidence>
<dbReference type="EMBL" id="HBIW01021738">
    <property type="protein sequence ID" value="CAE0703302.1"/>
    <property type="molecule type" value="Transcribed_RNA"/>
</dbReference>
<dbReference type="Proteomes" id="UP000789595">
    <property type="component" value="Unassembled WGS sequence"/>
</dbReference>
<dbReference type="EMBL" id="CAKKNE010000004">
    <property type="protein sequence ID" value="CAH0373243.1"/>
    <property type="molecule type" value="Genomic_DNA"/>
</dbReference>
<sequence>MRFSRSMHLAALLLPPAAALLAPAVVPKAPPRVALRPEEVAFLDAITCDARDLRQAEALYEKYGVVRLRRAAANADLLARQATSAGVVADAFGQKRREDRYTIHLRGDARKWQGDGSDSTDDSAGDGRLEHLAPAVADWLDERRPWRAVCGDDESVIGLAELVVSLPGGSAQRWHYDGVGATAQVACCDITAALGPTELVPRILPPDYVHGRSRAARGPYDVTTLLSRVGWIFLRPFAAKLIESRTLLPATVRLCGAAGDVVVYDAAMFHRGGANRAAVARPILAIHVRPKPEDKNT</sequence>
<proteinExistence type="predicted"/>